<organism evidence="2 3">
    <name type="scientific">Robertkochia marina</name>
    <dbReference type="NCBI Taxonomy" id="1227945"/>
    <lineage>
        <taxon>Bacteria</taxon>
        <taxon>Pseudomonadati</taxon>
        <taxon>Bacteroidota</taxon>
        <taxon>Flavobacteriia</taxon>
        <taxon>Flavobacteriales</taxon>
        <taxon>Flavobacteriaceae</taxon>
        <taxon>Robertkochia</taxon>
    </lineage>
</organism>
<keyword evidence="3" id="KW-1185">Reference proteome</keyword>
<dbReference type="SUPFAM" id="SSF52833">
    <property type="entry name" value="Thioredoxin-like"/>
    <property type="match status" value="1"/>
</dbReference>
<dbReference type="InterPro" id="IPR013766">
    <property type="entry name" value="Thioredoxin_domain"/>
</dbReference>
<evidence type="ECO:0000313" key="3">
    <source>
        <dbReference type="Proteomes" id="UP000305939"/>
    </source>
</evidence>
<dbReference type="InterPro" id="IPR036249">
    <property type="entry name" value="Thioredoxin-like_sf"/>
</dbReference>
<reference evidence="2 3" key="1">
    <citation type="submission" date="2019-04" db="EMBL/GenBank/DDBJ databases">
        <title>Draft genome sequence of Robertkochia marina CC-AMO-30D.</title>
        <authorList>
            <person name="Hameed A."/>
            <person name="Lin S.-Y."/>
            <person name="Shahina M."/>
            <person name="Lai W.-A."/>
            <person name="Young C.-C."/>
        </authorList>
    </citation>
    <scope>NUCLEOTIDE SEQUENCE [LARGE SCALE GENOMIC DNA]</scope>
    <source>
        <strain evidence="2 3">CC-AMO-30D</strain>
    </source>
</reference>
<name>A0A4S3M0M5_9FLAO</name>
<dbReference type="Gene3D" id="3.40.30.10">
    <property type="entry name" value="Glutaredoxin"/>
    <property type="match status" value="1"/>
</dbReference>
<dbReference type="PROSITE" id="PS51352">
    <property type="entry name" value="THIOREDOXIN_2"/>
    <property type="match status" value="1"/>
</dbReference>
<dbReference type="Proteomes" id="UP000305939">
    <property type="component" value="Unassembled WGS sequence"/>
</dbReference>
<accession>A0A4S3M0M5</accession>
<comment type="caution">
    <text evidence="2">The sequence shown here is derived from an EMBL/GenBank/DDBJ whole genome shotgun (WGS) entry which is preliminary data.</text>
</comment>
<gene>
    <name evidence="2" type="ORF">E7Z59_10010</name>
</gene>
<sequence>MNRLLLGLIALMTLSCSEKETYTYFGGEIVNPKEDKVYLLFKDAKIDSSSLDENNRFHFKLNEFTEGVYSFSHGNELQYIILEQEDSLMLRLNTLEFDESLMFTGEGAIKNNFLIDMWLLQEDERYLMQKFYNATPEVFVRKMDSIRSMKIEEYEQMVAETNLSPLAKHVTKASIDLPHFTHKERYASEHKYRLGLEEMPEVPAGYYEHREKVDKNDQQLADLGLYLEYLSVYLDQLTRDRCNVKCGLPGGKLKVYHYSTHRLNLIDSMVSLSHLRSYFMERTAIKYFQYDHNEESNENFIAFYKDLNNGEISPDLKRMHNAVAALRSGNAIPTLELYDQKGEKHNIDSTWFNKKTVFYLWTSMEKRHARKTLRHVKELKESYPEFQFISINLDSSHDEWINTMKELELEGDLHMRAPGMRYIIKHFAYLNLDRMVVVNEEGKVIEGFGNIYNTTPLKYSRVHEKLANMKKI</sequence>
<proteinExistence type="predicted"/>
<dbReference type="EMBL" id="SSMC01000002">
    <property type="protein sequence ID" value="THD67972.1"/>
    <property type="molecule type" value="Genomic_DNA"/>
</dbReference>
<evidence type="ECO:0000259" key="1">
    <source>
        <dbReference type="PROSITE" id="PS51352"/>
    </source>
</evidence>
<dbReference type="RefSeq" id="WP_136336177.1">
    <property type="nucleotide sequence ID" value="NZ_QXMP01000015.1"/>
</dbReference>
<protein>
    <recommendedName>
        <fullName evidence="1">Thioredoxin domain-containing protein</fullName>
    </recommendedName>
</protein>
<dbReference type="AlphaFoldDB" id="A0A4S3M0M5"/>
<feature type="domain" description="Thioredoxin" evidence="1">
    <location>
        <begin position="326"/>
        <end position="471"/>
    </location>
</feature>
<evidence type="ECO:0000313" key="2">
    <source>
        <dbReference type="EMBL" id="THD67972.1"/>
    </source>
</evidence>
<dbReference type="OrthoDB" id="1146847at2"/>
<dbReference type="PROSITE" id="PS51257">
    <property type="entry name" value="PROKAR_LIPOPROTEIN"/>
    <property type="match status" value="1"/>
</dbReference>